<dbReference type="SUPFAM" id="SSF53474">
    <property type="entry name" value="alpha/beta-Hydrolases"/>
    <property type="match status" value="1"/>
</dbReference>
<dbReference type="RefSeq" id="WP_339968486.1">
    <property type="nucleotide sequence ID" value="NZ_JBBHJY010000008.1"/>
</dbReference>
<evidence type="ECO:0000256" key="5">
    <source>
        <dbReference type="ARBA" id="ARBA00022801"/>
    </source>
</evidence>
<dbReference type="Proteomes" id="UP001379235">
    <property type="component" value="Unassembled WGS sequence"/>
</dbReference>
<organism evidence="9 10">
    <name type="scientific">Novosphingobium aquae</name>
    <dbReference type="NCBI Taxonomy" id="3133435"/>
    <lineage>
        <taxon>Bacteria</taxon>
        <taxon>Pseudomonadati</taxon>
        <taxon>Pseudomonadota</taxon>
        <taxon>Alphaproteobacteria</taxon>
        <taxon>Sphingomonadales</taxon>
        <taxon>Sphingomonadaceae</taxon>
        <taxon>Novosphingobium</taxon>
    </lineage>
</organism>
<comment type="similarity">
    <text evidence="1">Belongs to the tannase family.</text>
</comment>
<keyword evidence="6" id="KW-0106">Calcium</keyword>
<keyword evidence="10" id="KW-1185">Reference proteome</keyword>
<dbReference type="InterPro" id="IPR011118">
    <property type="entry name" value="Tannase/feruloyl_esterase"/>
</dbReference>
<dbReference type="EMBL" id="JBBHJY010000008">
    <property type="protein sequence ID" value="MEJ6011345.1"/>
    <property type="molecule type" value="Genomic_DNA"/>
</dbReference>
<keyword evidence="2" id="KW-0719">Serine esterase</keyword>
<evidence type="ECO:0000256" key="3">
    <source>
        <dbReference type="ARBA" id="ARBA00022723"/>
    </source>
</evidence>
<proteinExistence type="inferred from homology"/>
<evidence type="ECO:0000256" key="7">
    <source>
        <dbReference type="ARBA" id="ARBA00023157"/>
    </source>
</evidence>
<protein>
    <submittedName>
        <fullName evidence="9">Tannase/feruloyl esterase family alpha/beta hydrolase</fullName>
    </submittedName>
</protein>
<dbReference type="Pfam" id="PF07519">
    <property type="entry name" value="Tannase"/>
    <property type="match status" value="1"/>
</dbReference>
<feature type="chain" id="PRO_5047181673" evidence="8">
    <location>
        <begin position="25"/>
        <end position="613"/>
    </location>
</feature>
<dbReference type="PANTHER" id="PTHR33938">
    <property type="entry name" value="FERULOYL ESTERASE B-RELATED"/>
    <property type="match status" value="1"/>
</dbReference>
<gene>
    <name evidence="9" type="ORF">WG900_15605</name>
</gene>
<keyword evidence="5 9" id="KW-0378">Hydrolase</keyword>
<keyword evidence="3" id="KW-0479">Metal-binding</keyword>
<sequence length="613" mass="65681">MQLVKRFRDLLVLISLGSAGLAHAADTPAGNRPATDRVTVAGIAAACDPAAVKAVAAKLPYGMVIKPIANGPKLPGGTKYVAATAQRPGYCQVTGSIVTNRKTGKTANFLATLPDAWNRKYLQFGCFGHCGFFSLNDAAMPLVTIVAQGYPGQIIEKGYASFGTDQGHEDPTGGNWAIKGPGKVDQDAIDDFLYRSNLVLARGGKAFTRAFYSQATKQKQTLAYSYFCGCSGGGRDALVAASYFPEEFDGIIAGSPYANMVNAGVQIAGNYLATRRAPGADVPPSLIAQIDPIVKAQCDAVDGVKDGLIQNPAACNFRAERDLPRCADDKPGSNCFTLAQAQTISAHLTAVTDENGRLVQPGFAVSEIMPVFREGARPTDLSAPVDWDNPPSLGSIANATLKIFTNRNDPNFDTRAIFSFAGGGTGPVTDFRAIVPRAEVEKAHVAVRMGIGDDPRNVAKLIRQNRKLLIWHNSSDEKLTPYMSVNYYKQLAAMYGGYEKLQDDIRLFMIPGSSHCSMGQQGPGNFDAIGALEDWVEKQRAPDALKASLFSHTSPFIDPSKTPLRTMPLCKFPEMARYDGKGDVKQASSWTCSPSDKRMLEVGESGRQAGVTQ</sequence>
<keyword evidence="7" id="KW-1015">Disulfide bond</keyword>
<evidence type="ECO:0000256" key="4">
    <source>
        <dbReference type="ARBA" id="ARBA00022729"/>
    </source>
</evidence>
<evidence type="ECO:0000256" key="1">
    <source>
        <dbReference type="ARBA" id="ARBA00006249"/>
    </source>
</evidence>
<evidence type="ECO:0000256" key="6">
    <source>
        <dbReference type="ARBA" id="ARBA00022837"/>
    </source>
</evidence>
<dbReference type="InterPro" id="IPR029058">
    <property type="entry name" value="AB_hydrolase_fold"/>
</dbReference>
<evidence type="ECO:0000313" key="10">
    <source>
        <dbReference type="Proteomes" id="UP001379235"/>
    </source>
</evidence>
<dbReference type="PANTHER" id="PTHR33938:SF15">
    <property type="entry name" value="FERULOYL ESTERASE B-RELATED"/>
    <property type="match status" value="1"/>
</dbReference>
<evidence type="ECO:0000313" key="9">
    <source>
        <dbReference type="EMBL" id="MEJ6011345.1"/>
    </source>
</evidence>
<name>A0ABU8SC32_9SPHN</name>
<reference evidence="9 10" key="1">
    <citation type="submission" date="2024-03" db="EMBL/GenBank/DDBJ databases">
        <authorList>
            <person name="Jo J.-H."/>
        </authorList>
    </citation>
    <scope>NUCLEOTIDE SEQUENCE [LARGE SCALE GENOMIC DNA]</scope>
    <source>
        <strain evidence="9 10">AS3R-12</strain>
    </source>
</reference>
<evidence type="ECO:0000256" key="2">
    <source>
        <dbReference type="ARBA" id="ARBA00022487"/>
    </source>
</evidence>
<comment type="caution">
    <text evidence="9">The sequence shown here is derived from an EMBL/GenBank/DDBJ whole genome shotgun (WGS) entry which is preliminary data.</text>
</comment>
<feature type="signal peptide" evidence="8">
    <location>
        <begin position="1"/>
        <end position="24"/>
    </location>
</feature>
<dbReference type="GO" id="GO:0016787">
    <property type="term" value="F:hydrolase activity"/>
    <property type="evidence" value="ECO:0007669"/>
    <property type="project" value="UniProtKB-KW"/>
</dbReference>
<keyword evidence="4 8" id="KW-0732">Signal</keyword>
<evidence type="ECO:0000256" key="8">
    <source>
        <dbReference type="SAM" id="SignalP"/>
    </source>
</evidence>
<accession>A0ABU8SC32</accession>